<reference evidence="2" key="1">
    <citation type="submission" date="2023-10" db="EMBL/GenBank/DDBJ databases">
        <authorList>
            <person name="Chen Y."/>
            <person name="Shah S."/>
            <person name="Dougan E. K."/>
            <person name="Thang M."/>
            <person name="Chan C."/>
        </authorList>
    </citation>
    <scope>NUCLEOTIDE SEQUENCE [LARGE SCALE GENOMIC DNA]</scope>
</reference>
<evidence type="ECO:0000313" key="2">
    <source>
        <dbReference type="EMBL" id="CAK0855222.1"/>
    </source>
</evidence>
<accession>A0ABN9U7Y7</accession>
<proteinExistence type="predicted"/>
<dbReference type="EMBL" id="CAUYUJ010015529">
    <property type="protein sequence ID" value="CAK0855222.1"/>
    <property type="molecule type" value="Genomic_DNA"/>
</dbReference>
<organism evidence="2 3">
    <name type="scientific">Prorocentrum cordatum</name>
    <dbReference type="NCBI Taxonomy" id="2364126"/>
    <lineage>
        <taxon>Eukaryota</taxon>
        <taxon>Sar</taxon>
        <taxon>Alveolata</taxon>
        <taxon>Dinophyceae</taxon>
        <taxon>Prorocentrales</taxon>
        <taxon>Prorocentraceae</taxon>
        <taxon>Prorocentrum</taxon>
    </lineage>
</organism>
<evidence type="ECO:0000256" key="1">
    <source>
        <dbReference type="SAM" id="MobiDB-lite"/>
    </source>
</evidence>
<feature type="region of interest" description="Disordered" evidence="1">
    <location>
        <begin position="212"/>
        <end position="245"/>
    </location>
</feature>
<evidence type="ECO:0000313" key="3">
    <source>
        <dbReference type="Proteomes" id="UP001189429"/>
    </source>
</evidence>
<protein>
    <submittedName>
        <fullName evidence="2">Uncharacterized protein</fullName>
    </submittedName>
</protein>
<sequence>GAPSVQGVEGEQGQWALAPLSVDWEAKLEPGVTSCSEALERGGKVIHVAELESRLPSMADEASDEGSEGADGRARREHLPRETERDGPPEPRGVGEGEGEEAELIEVASMGVVDVDSEAELIEASLGVVDVGSGEASEGEVVAGGSDWLAPGVWQTRDHVEEAEAFAEGLAAGWRLAGRGGAAAESSEAAPTAAVAVSQALWWRQRRRQKEDPSVLEEPCVRGDTAVSRPEGRAGRRSQHIDLGVTAPRQVLRPESCLVAGSAGGSGGREKTNPHGRSC</sequence>
<feature type="region of interest" description="Disordered" evidence="1">
    <location>
        <begin position="258"/>
        <end position="279"/>
    </location>
</feature>
<comment type="caution">
    <text evidence="2">The sequence shown here is derived from an EMBL/GenBank/DDBJ whole genome shotgun (WGS) entry which is preliminary data.</text>
</comment>
<feature type="non-terminal residue" evidence="2">
    <location>
        <position position="1"/>
    </location>
</feature>
<name>A0ABN9U7Y7_9DINO</name>
<keyword evidence="3" id="KW-1185">Reference proteome</keyword>
<feature type="region of interest" description="Disordered" evidence="1">
    <location>
        <begin position="53"/>
        <end position="102"/>
    </location>
</feature>
<gene>
    <name evidence="2" type="ORF">PCOR1329_LOCUS46015</name>
</gene>
<feature type="compositionally biased region" description="Basic and acidic residues" evidence="1">
    <location>
        <begin position="70"/>
        <end position="95"/>
    </location>
</feature>
<dbReference type="Proteomes" id="UP001189429">
    <property type="component" value="Unassembled WGS sequence"/>
</dbReference>